<evidence type="ECO:0000259" key="2">
    <source>
        <dbReference type="Pfam" id="PF24351"/>
    </source>
</evidence>
<dbReference type="RefSeq" id="WP_162412973.1">
    <property type="nucleotide sequence ID" value="NZ_WRXL01000002.1"/>
</dbReference>
<accession>A0AA41KIK7</accession>
<evidence type="ECO:0000313" key="4">
    <source>
        <dbReference type="Proteomes" id="UP001166304"/>
    </source>
</evidence>
<dbReference type="Pfam" id="PF24351">
    <property type="entry name" value="DUF7511"/>
    <property type="match status" value="1"/>
</dbReference>
<feature type="domain" description="DUF7511" evidence="2">
    <location>
        <begin position="24"/>
        <end position="69"/>
    </location>
</feature>
<organism evidence="3 4">
    <name type="scientific">Haloarcula salina</name>
    <dbReference type="NCBI Taxonomy" id="1429914"/>
    <lineage>
        <taxon>Archaea</taxon>
        <taxon>Methanobacteriati</taxon>
        <taxon>Methanobacteriota</taxon>
        <taxon>Stenosarchaea group</taxon>
        <taxon>Halobacteria</taxon>
        <taxon>Halobacteriales</taxon>
        <taxon>Haloarculaceae</taxon>
        <taxon>Haloarcula</taxon>
    </lineage>
</organism>
<feature type="region of interest" description="Disordered" evidence="1">
    <location>
        <begin position="1"/>
        <end position="25"/>
    </location>
</feature>
<dbReference type="AlphaFoldDB" id="A0AA41KIK7"/>
<proteinExistence type="predicted"/>
<comment type="caution">
    <text evidence="3">The sequence shown here is derived from an EMBL/GenBank/DDBJ whole genome shotgun (WGS) entry which is preliminary data.</text>
</comment>
<gene>
    <name evidence="3" type="ORF">KTS37_08245</name>
</gene>
<sequence length="69" mass="7334">MSLDPDAADATDSAPDHPETPPTLSMTVVEYSGEPDRCTVSPEGLSGLARLSTWITVDRSVVVDLSSMR</sequence>
<evidence type="ECO:0000313" key="3">
    <source>
        <dbReference type="EMBL" id="MBV0901778.1"/>
    </source>
</evidence>
<dbReference type="Proteomes" id="UP001166304">
    <property type="component" value="Unassembled WGS sequence"/>
</dbReference>
<feature type="compositionally biased region" description="Low complexity" evidence="1">
    <location>
        <begin position="1"/>
        <end position="13"/>
    </location>
</feature>
<dbReference type="InterPro" id="IPR055933">
    <property type="entry name" value="DUF7511"/>
</dbReference>
<evidence type="ECO:0000256" key="1">
    <source>
        <dbReference type="SAM" id="MobiDB-lite"/>
    </source>
</evidence>
<protein>
    <recommendedName>
        <fullName evidence="2">DUF7511 domain-containing protein</fullName>
    </recommendedName>
</protein>
<dbReference type="EMBL" id="JAHQXE010000002">
    <property type="protein sequence ID" value="MBV0901778.1"/>
    <property type="molecule type" value="Genomic_DNA"/>
</dbReference>
<keyword evidence="4" id="KW-1185">Reference proteome</keyword>
<reference evidence="3" key="1">
    <citation type="submission" date="2021-06" db="EMBL/GenBank/DDBJ databases">
        <title>New haloarchaea isolates fom saline soil.</title>
        <authorList>
            <person name="Duran-Viseras A."/>
            <person name="Sanchez-Porro C.S."/>
            <person name="Ventosa A."/>
        </authorList>
    </citation>
    <scope>NUCLEOTIDE SEQUENCE</scope>
    <source>
        <strain evidence="3">JCM 18369</strain>
    </source>
</reference>
<name>A0AA41KIK7_9EURY</name>